<dbReference type="InterPro" id="IPR045865">
    <property type="entry name" value="ACT-like_dom_sf"/>
</dbReference>
<gene>
    <name evidence="3" type="ORF">C8D91_1564</name>
</gene>
<dbReference type="InterPro" id="IPR018717">
    <property type="entry name" value="DUF2241"/>
</dbReference>
<sequence length="133" mass="14585">MTGERDLDKLVASMSPVLMNGEYVFCSFKEAQYGDHQTLEPMVSIQESEGLTLVVPKNKADENNLHYESVFKGITLRVHSSLDAVGLTAAFAKKLTDHGISANVVAGYYHDHLFVPIDFADKAIEALKELAGL</sequence>
<dbReference type="AlphaFoldDB" id="A0A4R6XQT4"/>
<evidence type="ECO:0000259" key="1">
    <source>
        <dbReference type="Pfam" id="PF10000"/>
    </source>
</evidence>
<dbReference type="Pfam" id="PF13840">
    <property type="entry name" value="ACT_7"/>
    <property type="match status" value="1"/>
</dbReference>
<dbReference type="Pfam" id="PF10000">
    <property type="entry name" value="ACT_3"/>
    <property type="match status" value="1"/>
</dbReference>
<evidence type="ECO:0000313" key="4">
    <source>
        <dbReference type="Proteomes" id="UP000295724"/>
    </source>
</evidence>
<feature type="domain" description="DUF2241" evidence="1">
    <location>
        <begin position="2"/>
        <end position="72"/>
    </location>
</feature>
<feature type="domain" description="CASTOR ACT" evidence="2">
    <location>
        <begin position="74"/>
        <end position="129"/>
    </location>
</feature>
<keyword evidence="4" id="KW-1185">Reference proteome</keyword>
<dbReference type="EMBL" id="SNZB01000003">
    <property type="protein sequence ID" value="TDR20590.1"/>
    <property type="molecule type" value="Genomic_DNA"/>
</dbReference>
<accession>A0A4R6XQT4</accession>
<name>A0A4R6XQT4_9GAMM</name>
<dbReference type="PANTHER" id="PTHR39199:SF1">
    <property type="entry name" value="BLR5128 PROTEIN"/>
    <property type="match status" value="1"/>
</dbReference>
<dbReference type="Proteomes" id="UP000295724">
    <property type="component" value="Unassembled WGS sequence"/>
</dbReference>
<proteinExistence type="predicted"/>
<dbReference type="SUPFAM" id="SSF55021">
    <property type="entry name" value="ACT-like"/>
    <property type="match status" value="2"/>
</dbReference>
<reference evidence="3 4" key="1">
    <citation type="submission" date="2019-03" db="EMBL/GenBank/DDBJ databases">
        <title>Genomic Encyclopedia of Type Strains, Phase IV (KMG-IV): sequencing the most valuable type-strain genomes for metagenomic binning, comparative biology and taxonomic classification.</title>
        <authorList>
            <person name="Goeker M."/>
        </authorList>
    </citation>
    <scope>NUCLEOTIDE SEQUENCE [LARGE SCALE GENOMIC DNA]</scope>
    <source>
        <strain evidence="3 4">DSM 25488</strain>
    </source>
</reference>
<dbReference type="Gene3D" id="3.30.2130.10">
    <property type="entry name" value="VC0802-like"/>
    <property type="match status" value="1"/>
</dbReference>
<comment type="caution">
    <text evidence="3">The sequence shown here is derived from an EMBL/GenBank/DDBJ whole genome shotgun (WGS) entry which is preliminary data.</text>
</comment>
<dbReference type="OrthoDB" id="517867at2"/>
<evidence type="ECO:0000313" key="3">
    <source>
        <dbReference type="EMBL" id="TDR20590.1"/>
    </source>
</evidence>
<dbReference type="RefSeq" id="WP_099018752.1">
    <property type="nucleotide sequence ID" value="NZ_NIHB01000001.1"/>
</dbReference>
<dbReference type="InterPro" id="IPR027795">
    <property type="entry name" value="CASTOR_ACT_dom"/>
</dbReference>
<organism evidence="3 4">
    <name type="scientific">Marinicella litoralis</name>
    <dbReference type="NCBI Taxonomy" id="644220"/>
    <lineage>
        <taxon>Bacteria</taxon>
        <taxon>Pseudomonadati</taxon>
        <taxon>Pseudomonadota</taxon>
        <taxon>Gammaproteobacteria</taxon>
        <taxon>Lysobacterales</taxon>
        <taxon>Marinicellaceae</taxon>
        <taxon>Marinicella</taxon>
    </lineage>
</organism>
<evidence type="ECO:0000259" key="2">
    <source>
        <dbReference type="Pfam" id="PF13840"/>
    </source>
</evidence>
<dbReference type="PANTHER" id="PTHR39199">
    <property type="entry name" value="BLR5128 PROTEIN"/>
    <property type="match status" value="1"/>
</dbReference>
<protein>
    <submittedName>
        <fullName evidence="3">Uncharacterized protein</fullName>
    </submittedName>
</protein>